<dbReference type="AlphaFoldDB" id="A0A2Z7ANZ2"/>
<dbReference type="PANTHER" id="PTHR20930">
    <property type="entry name" value="OVARIAN CARCINOMA ANTIGEN CA125-RELATED"/>
    <property type="match status" value="1"/>
</dbReference>
<dbReference type="EMBL" id="KV013499">
    <property type="protein sequence ID" value="KZV23483.1"/>
    <property type="molecule type" value="Genomic_DNA"/>
</dbReference>
<dbReference type="InterPro" id="IPR032350">
    <property type="entry name" value="Nbr1_FW"/>
</dbReference>
<evidence type="ECO:0000313" key="3">
    <source>
        <dbReference type="Proteomes" id="UP000250235"/>
    </source>
</evidence>
<evidence type="ECO:0000259" key="1">
    <source>
        <dbReference type="Pfam" id="PF16158"/>
    </source>
</evidence>
<feature type="domain" description="Nbr1 FW" evidence="1">
    <location>
        <begin position="10"/>
        <end position="58"/>
    </location>
</feature>
<proteinExistence type="predicted"/>
<name>A0A2Z7ANZ2_9LAMI</name>
<dbReference type="OrthoDB" id="906664at2759"/>
<dbReference type="Proteomes" id="UP000250235">
    <property type="component" value="Unassembled WGS sequence"/>
</dbReference>
<organism evidence="2 3">
    <name type="scientific">Dorcoceras hygrometricum</name>
    <dbReference type="NCBI Taxonomy" id="472368"/>
    <lineage>
        <taxon>Eukaryota</taxon>
        <taxon>Viridiplantae</taxon>
        <taxon>Streptophyta</taxon>
        <taxon>Embryophyta</taxon>
        <taxon>Tracheophyta</taxon>
        <taxon>Spermatophyta</taxon>
        <taxon>Magnoliopsida</taxon>
        <taxon>eudicotyledons</taxon>
        <taxon>Gunneridae</taxon>
        <taxon>Pentapetalae</taxon>
        <taxon>asterids</taxon>
        <taxon>lamiids</taxon>
        <taxon>Lamiales</taxon>
        <taxon>Gesneriaceae</taxon>
        <taxon>Didymocarpoideae</taxon>
        <taxon>Trichosporeae</taxon>
        <taxon>Loxocarpinae</taxon>
        <taxon>Dorcoceras</taxon>
    </lineage>
</organism>
<sequence>MESIVIKIPATGLPVRQELDVAVDMFSPELKGPYVSYWRMISPSGEMFGERLWVIMQVTEKVKTVYGRNAASTYRRNGALSAPSSLPYPLREQVKRKLLLFMQGQRFPSPVQGTDGEQQMHKP</sequence>
<dbReference type="PANTHER" id="PTHR20930:SF0">
    <property type="entry name" value="PROTEIN ILRUN"/>
    <property type="match status" value="1"/>
</dbReference>
<protein>
    <recommendedName>
        <fullName evidence="1">Nbr1 FW domain-containing protein</fullName>
    </recommendedName>
</protein>
<dbReference type="InterPro" id="IPR013783">
    <property type="entry name" value="Ig-like_fold"/>
</dbReference>
<dbReference type="Gene3D" id="2.60.40.10">
    <property type="entry name" value="Immunoglobulins"/>
    <property type="match status" value="1"/>
</dbReference>
<reference evidence="2 3" key="1">
    <citation type="journal article" date="2015" name="Proc. Natl. Acad. Sci. U.S.A.">
        <title>The resurrection genome of Boea hygrometrica: A blueprint for survival of dehydration.</title>
        <authorList>
            <person name="Xiao L."/>
            <person name="Yang G."/>
            <person name="Zhang L."/>
            <person name="Yang X."/>
            <person name="Zhao S."/>
            <person name="Ji Z."/>
            <person name="Zhou Q."/>
            <person name="Hu M."/>
            <person name="Wang Y."/>
            <person name="Chen M."/>
            <person name="Xu Y."/>
            <person name="Jin H."/>
            <person name="Xiao X."/>
            <person name="Hu G."/>
            <person name="Bao F."/>
            <person name="Hu Y."/>
            <person name="Wan P."/>
            <person name="Li L."/>
            <person name="Deng X."/>
            <person name="Kuang T."/>
            <person name="Xiang C."/>
            <person name="Zhu J.K."/>
            <person name="Oliver M.J."/>
            <person name="He Y."/>
        </authorList>
    </citation>
    <scope>NUCLEOTIDE SEQUENCE [LARGE SCALE GENOMIC DNA]</scope>
    <source>
        <strain evidence="3">cv. XS01</strain>
    </source>
</reference>
<dbReference type="Pfam" id="PF16158">
    <property type="entry name" value="N_BRCA1_IG"/>
    <property type="match status" value="1"/>
</dbReference>
<evidence type="ECO:0000313" key="2">
    <source>
        <dbReference type="EMBL" id="KZV23483.1"/>
    </source>
</evidence>
<keyword evidence="3" id="KW-1185">Reference proteome</keyword>
<accession>A0A2Z7ANZ2</accession>
<gene>
    <name evidence="2" type="ORF">F511_16839</name>
</gene>